<evidence type="ECO:0000313" key="1">
    <source>
        <dbReference type="EMBL" id="CAI9915788.1"/>
    </source>
</evidence>
<dbReference type="EMBL" id="CATOUU010000077">
    <property type="protein sequence ID" value="CAI9915788.1"/>
    <property type="molecule type" value="Genomic_DNA"/>
</dbReference>
<accession>A0AA86NAE3</accession>
<organism evidence="1">
    <name type="scientific">Hexamita inflata</name>
    <dbReference type="NCBI Taxonomy" id="28002"/>
    <lineage>
        <taxon>Eukaryota</taxon>
        <taxon>Metamonada</taxon>
        <taxon>Diplomonadida</taxon>
        <taxon>Hexamitidae</taxon>
        <taxon>Hexamitinae</taxon>
        <taxon>Hexamita</taxon>
    </lineage>
</organism>
<name>A0AA86NAE3_9EUKA</name>
<evidence type="ECO:0000313" key="3">
    <source>
        <dbReference type="EMBL" id="CAL6081389.1"/>
    </source>
</evidence>
<comment type="caution">
    <text evidence="1">The sequence shown here is derived from an EMBL/GenBank/DDBJ whole genome shotgun (WGS) entry which is preliminary data.</text>
</comment>
<dbReference type="EMBL" id="CATOUU010000077">
    <property type="protein sequence ID" value="CAI9915789.1"/>
    <property type="molecule type" value="Genomic_DNA"/>
</dbReference>
<dbReference type="AlphaFoldDB" id="A0AA86NAE3"/>
<keyword evidence="5" id="KW-1185">Reference proteome</keyword>
<protein>
    <submittedName>
        <fullName evidence="3">Hypothetical_protein</fullName>
    </submittedName>
</protein>
<gene>
    <name evidence="1" type="ORF">HINF_LOCUS3433</name>
    <name evidence="2" type="ORF">HINF_LOCUS3434</name>
    <name evidence="3" type="ORF">HINF_LOCUS60321</name>
    <name evidence="4" type="ORF">HINF_LOCUS60322</name>
</gene>
<dbReference type="Proteomes" id="UP001642409">
    <property type="component" value="Unassembled WGS sequence"/>
</dbReference>
<reference evidence="3 5" key="2">
    <citation type="submission" date="2024-07" db="EMBL/GenBank/DDBJ databases">
        <authorList>
            <person name="Akdeniz Z."/>
        </authorList>
    </citation>
    <scope>NUCLEOTIDE SEQUENCE [LARGE SCALE GENOMIC DNA]</scope>
</reference>
<evidence type="ECO:0000313" key="2">
    <source>
        <dbReference type="EMBL" id="CAI9915789.1"/>
    </source>
</evidence>
<dbReference type="EMBL" id="CAXDID020000352">
    <property type="protein sequence ID" value="CAL6081391.1"/>
    <property type="molecule type" value="Genomic_DNA"/>
</dbReference>
<proteinExistence type="predicted"/>
<dbReference type="EMBL" id="CAXDID020000352">
    <property type="protein sequence ID" value="CAL6081389.1"/>
    <property type="molecule type" value="Genomic_DNA"/>
</dbReference>
<reference evidence="1" key="1">
    <citation type="submission" date="2023-06" db="EMBL/GenBank/DDBJ databases">
        <authorList>
            <person name="Kurt Z."/>
        </authorList>
    </citation>
    <scope>NUCLEOTIDE SEQUENCE</scope>
</reference>
<evidence type="ECO:0000313" key="4">
    <source>
        <dbReference type="EMBL" id="CAL6081391.1"/>
    </source>
</evidence>
<evidence type="ECO:0000313" key="5">
    <source>
        <dbReference type="Proteomes" id="UP001642409"/>
    </source>
</evidence>
<sequence length="128" mass="15019">MIKEEESSEQQIEIKIIADLIRTESEKGQNWEEFGNENDFEGIIEFLMEWKRMRVFYQNVEKQNQNTNQTINHQLFFIYKGSGPIIRELILHYLTQNGVAFLLIRGRSTHLQGGSIMQNSVDSSCTFK</sequence>